<evidence type="ECO:0000256" key="10">
    <source>
        <dbReference type="ARBA" id="ARBA00023136"/>
    </source>
</evidence>
<dbReference type="Gene3D" id="3.30.565.10">
    <property type="entry name" value="Histidine kinase-like ATPase, C-terminal domain"/>
    <property type="match status" value="1"/>
</dbReference>
<comment type="catalytic activity">
    <reaction evidence="1">
        <text>ATP + protein L-histidine = ADP + protein N-phospho-L-histidine.</text>
        <dbReference type="EC" id="2.7.13.3"/>
    </reaction>
</comment>
<dbReference type="GO" id="GO:0004721">
    <property type="term" value="F:phosphoprotein phosphatase activity"/>
    <property type="evidence" value="ECO:0007669"/>
    <property type="project" value="TreeGrafter"/>
</dbReference>
<keyword evidence="10 11" id="KW-0472">Membrane</keyword>
<dbReference type="EMBL" id="DXEM01000027">
    <property type="protein sequence ID" value="HIX67976.1"/>
    <property type="molecule type" value="Genomic_DNA"/>
</dbReference>
<keyword evidence="7 13" id="KW-0418">Kinase</keyword>
<evidence type="ECO:0000313" key="14">
    <source>
        <dbReference type="Proteomes" id="UP000886721"/>
    </source>
</evidence>
<evidence type="ECO:0000256" key="11">
    <source>
        <dbReference type="SAM" id="Phobius"/>
    </source>
</evidence>
<evidence type="ECO:0000256" key="3">
    <source>
        <dbReference type="ARBA" id="ARBA00012438"/>
    </source>
</evidence>
<dbReference type="InterPro" id="IPR003594">
    <property type="entry name" value="HATPase_dom"/>
</dbReference>
<evidence type="ECO:0000256" key="1">
    <source>
        <dbReference type="ARBA" id="ARBA00000085"/>
    </source>
</evidence>
<comment type="subcellular location">
    <subcellularLocation>
        <location evidence="2">Cell membrane</location>
        <topology evidence="2">Multi-pass membrane protein</topology>
    </subcellularLocation>
</comment>
<dbReference type="PROSITE" id="PS50109">
    <property type="entry name" value="HIS_KIN"/>
    <property type="match status" value="1"/>
</dbReference>
<name>A0A9D2B9H2_9FIRM</name>
<evidence type="ECO:0000259" key="12">
    <source>
        <dbReference type="PROSITE" id="PS50109"/>
    </source>
</evidence>
<dbReference type="GO" id="GO:0016036">
    <property type="term" value="P:cellular response to phosphate starvation"/>
    <property type="evidence" value="ECO:0007669"/>
    <property type="project" value="TreeGrafter"/>
</dbReference>
<keyword evidence="5" id="KW-0808">Transferase</keyword>
<evidence type="ECO:0000256" key="6">
    <source>
        <dbReference type="ARBA" id="ARBA00022692"/>
    </source>
</evidence>
<evidence type="ECO:0000256" key="7">
    <source>
        <dbReference type="ARBA" id="ARBA00022777"/>
    </source>
</evidence>
<dbReference type="InterPro" id="IPR005467">
    <property type="entry name" value="His_kinase_dom"/>
</dbReference>
<feature type="transmembrane region" description="Helical" evidence="11">
    <location>
        <begin position="7"/>
        <end position="29"/>
    </location>
</feature>
<evidence type="ECO:0000256" key="9">
    <source>
        <dbReference type="ARBA" id="ARBA00023012"/>
    </source>
</evidence>
<keyword evidence="6 11" id="KW-0812">Transmembrane</keyword>
<dbReference type="Proteomes" id="UP000886721">
    <property type="component" value="Unassembled WGS sequence"/>
</dbReference>
<feature type="domain" description="Histidine kinase" evidence="12">
    <location>
        <begin position="113"/>
        <end position="307"/>
    </location>
</feature>
<evidence type="ECO:0000313" key="13">
    <source>
        <dbReference type="EMBL" id="HIX67976.1"/>
    </source>
</evidence>
<dbReference type="InterPro" id="IPR036890">
    <property type="entry name" value="HATPase_C_sf"/>
</dbReference>
<evidence type="ECO:0000256" key="4">
    <source>
        <dbReference type="ARBA" id="ARBA00022475"/>
    </source>
</evidence>
<dbReference type="PANTHER" id="PTHR45453">
    <property type="entry name" value="PHOSPHATE REGULON SENSOR PROTEIN PHOR"/>
    <property type="match status" value="1"/>
</dbReference>
<dbReference type="GO" id="GO:0000155">
    <property type="term" value="F:phosphorelay sensor kinase activity"/>
    <property type="evidence" value="ECO:0007669"/>
    <property type="project" value="TreeGrafter"/>
</dbReference>
<reference evidence="13" key="1">
    <citation type="journal article" date="2021" name="PeerJ">
        <title>Extensive microbial diversity within the chicken gut microbiome revealed by metagenomics and culture.</title>
        <authorList>
            <person name="Gilroy R."/>
            <person name="Ravi A."/>
            <person name="Getino M."/>
            <person name="Pursley I."/>
            <person name="Horton D.L."/>
            <person name="Alikhan N.F."/>
            <person name="Baker D."/>
            <person name="Gharbi K."/>
            <person name="Hall N."/>
            <person name="Watson M."/>
            <person name="Adriaenssens E.M."/>
            <person name="Foster-Nyarko E."/>
            <person name="Jarju S."/>
            <person name="Secka A."/>
            <person name="Antonio M."/>
            <person name="Oren A."/>
            <person name="Chaudhuri R.R."/>
            <person name="La Ragione R."/>
            <person name="Hildebrand F."/>
            <person name="Pallen M.J."/>
        </authorList>
    </citation>
    <scope>NUCLEOTIDE SEQUENCE</scope>
    <source>
        <strain evidence="13">CHK191-13928</strain>
    </source>
</reference>
<accession>A0A9D2B9H2</accession>
<keyword evidence="9" id="KW-0902">Two-component regulatory system</keyword>
<dbReference type="GO" id="GO:0005886">
    <property type="term" value="C:plasma membrane"/>
    <property type="evidence" value="ECO:0007669"/>
    <property type="project" value="UniProtKB-SubCell"/>
</dbReference>
<keyword evidence="8 11" id="KW-1133">Transmembrane helix</keyword>
<dbReference type="SMART" id="SM00387">
    <property type="entry name" value="HATPase_c"/>
    <property type="match status" value="1"/>
</dbReference>
<sequence>MKKVKRDIVLFFLPCLAYHLYFLLLVEAVSIWDLMYLNVLLLVCFGIYLGIRIYRLSKRERKKNDYMESEGTIAEELRDYENVEIALHDQQILNRQLEEQRECMCGLQDYITKWCHEVKIPLSAALLVNERMEDEKERQQMKEPLEKIRRLLNDALSGCKIQSQMFDLQIRPVHLKECVRESIRNQQFFLIQKHFTLDIRVEDVMVYSDSEWLIYVMDQLIGNAVKYAKEEPKLIIWAEEKPEKIQFMRRIYDKGFTGSNHRDGQYKSTGMGLYMVSQILHKLEHQIEAESEYGVYTRFTITFTDHRKFFHL</sequence>
<organism evidence="13 14">
    <name type="scientific">Candidatus Anaerostipes excrementavium</name>
    <dbReference type="NCBI Taxonomy" id="2838463"/>
    <lineage>
        <taxon>Bacteria</taxon>
        <taxon>Bacillati</taxon>
        <taxon>Bacillota</taxon>
        <taxon>Clostridia</taxon>
        <taxon>Lachnospirales</taxon>
        <taxon>Lachnospiraceae</taxon>
        <taxon>Anaerostipes</taxon>
    </lineage>
</organism>
<dbReference type="AlphaFoldDB" id="A0A9D2B9H2"/>
<evidence type="ECO:0000256" key="5">
    <source>
        <dbReference type="ARBA" id="ARBA00022679"/>
    </source>
</evidence>
<keyword evidence="4" id="KW-1003">Cell membrane</keyword>
<protein>
    <recommendedName>
        <fullName evidence="3">histidine kinase</fullName>
        <ecNumber evidence="3">2.7.13.3</ecNumber>
    </recommendedName>
</protein>
<reference evidence="13" key="2">
    <citation type="submission" date="2021-04" db="EMBL/GenBank/DDBJ databases">
        <authorList>
            <person name="Gilroy R."/>
        </authorList>
    </citation>
    <scope>NUCLEOTIDE SEQUENCE</scope>
    <source>
        <strain evidence="13">CHK191-13928</strain>
    </source>
</reference>
<evidence type="ECO:0000256" key="2">
    <source>
        <dbReference type="ARBA" id="ARBA00004651"/>
    </source>
</evidence>
<dbReference type="EC" id="2.7.13.3" evidence="3"/>
<dbReference type="InterPro" id="IPR050351">
    <property type="entry name" value="BphY/WalK/GraS-like"/>
</dbReference>
<dbReference type="PANTHER" id="PTHR45453:SF2">
    <property type="entry name" value="HISTIDINE KINASE"/>
    <property type="match status" value="1"/>
</dbReference>
<dbReference type="Pfam" id="PF02518">
    <property type="entry name" value="HATPase_c"/>
    <property type="match status" value="1"/>
</dbReference>
<dbReference type="SUPFAM" id="SSF55874">
    <property type="entry name" value="ATPase domain of HSP90 chaperone/DNA topoisomerase II/histidine kinase"/>
    <property type="match status" value="1"/>
</dbReference>
<gene>
    <name evidence="13" type="ORF">H9735_07675</name>
</gene>
<feature type="transmembrane region" description="Helical" evidence="11">
    <location>
        <begin position="35"/>
        <end position="54"/>
    </location>
</feature>
<evidence type="ECO:0000256" key="8">
    <source>
        <dbReference type="ARBA" id="ARBA00022989"/>
    </source>
</evidence>
<comment type="caution">
    <text evidence="13">The sequence shown here is derived from an EMBL/GenBank/DDBJ whole genome shotgun (WGS) entry which is preliminary data.</text>
</comment>
<proteinExistence type="predicted"/>